<evidence type="ECO:0000313" key="3">
    <source>
        <dbReference type="Proteomes" id="UP000324222"/>
    </source>
</evidence>
<comment type="caution">
    <text evidence="2">The sequence shown here is derived from an EMBL/GenBank/DDBJ whole genome shotgun (WGS) entry which is preliminary data.</text>
</comment>
<name>A0A5B7J262_PORTR</name>
<dbReference type="Proteomes" id="UP000324222">
    <property type="component" value="Unassembled WGS sequence"/>
</dbReference>
<organism evidence="2 3">
    <name type="scientific">Portunus trituberculatus</name>
    <name type="common">Swimming crab</name>
    <name type="synonym">Neptunus trituberculatus</name>
    <dbReference type="NCBI Taxonomy" id="210409"/>
    <lineage>
        <taxon>Eukaryota</taxon>
        <taxon>Metazoa</taxon>
        <taxon>Ecdysozoa</taxon>
        <taxon>Arthropoda</taxon>
        <taxon>Crustacea</taxon>
        <taxon>Multicrustacea</taxon>
        <taxon>Malacostraca</taxon>
        <taxon>Eumalacostraca</taxon>
        <taxon>Eucarida</taxon>
        <taxon>Decapoda</taxon>
        <taxon>Pleocyemata</taxon>
        <taxon>Brachyura</taxon>
        <taxon>Eubrachyura</taxon>
        <taxon>Portunoidea</taxon>
        <taxon>Portunidae</taxon>
        <taxon>Portuninae</taxon>
        <taxon>Portunus</taxon>
    </lineage>
</organism>
<dbReference type="EMBL" id="VSRR010089366">
    <property type="protein sequence ID" value="MPC91891.1"/>
    <property type="molecule type" value="Genomic_DNA"/>
</dbReference>
<proteinExistence type="predicted"/>
<evidence type="ECO:0000256" key="1">
    <source>
        <dbReference type="SAM" id="MobiDB-lite"/>
    </source>
</evidence>
<reference evidence="2 3" key="1">
    <citation type="submission" date="2019-05" db="EMBL/GenBank/DDBJ databases">
        <title>Another draft genome of Portunus trituberculatus and its Hox gene families provides insights of decapod evolution.</title>
        <authorList>
            <person name="Jeong J.-H."/>
            <person name="Song I."/>
            <person name="Kim S."/>
            <person name="Choi T."/>
            <person name="Kim D."/>
            <person name="Ryu S."/>
            <person name="Kim W."/>
        </authorList>
    </citation>
    <scope>NUCLEOTIDE SEQUENCE [LARGE SCALE GENOMIC DNA]</scope>
    <source>
        <tissue evidence="2">Muscle</tissue>
    </source>
</reference>
<feature type="region of interest" description="Disordered" evidence="1">
    <location>
        <begin position="18"/>
        <end position="40"/>
    </location>
</feature>
<protein>
    <submittedName>
        <fullName evidence="2">Uncharacterized protein</fullName>
    </submittedName>
</protein>
<gene>
    <name evidence="2" type="ORF">E2C01_086953</name>
</gene>
<keyword evidence="3" id="KW-1185">Reference proteome</keyword>
<sequence length="74" mass="8135">MWRHLPPRNCCELKLKSHSSGFENSTSPHNHATQNDDLERNAALGETGCFTFPPSFIVLLPSPTLLPSLSDSAD</sequence>
<feature type="compositionally biased region" description="Polar residues" evidence="1">
    <location>
        <begin position="18"/>
        <end position="35"/>
    </location>
</feature>
<accession>A0A5B7J262</accession>
<evidence type="ECO:0000313" key="2">
    <source>
        <dbReference type="EMBL" id="MPC91891.1"/>
    </source>
</evidence>
<dbReference type="AlphaFoldDB" id="A0A5B7J262"/>